<evidence type="ECO:0000313" key="7">
    <source>
        <dbReference type="Proteomes" id="UP001597282"/>
    </source>
</evidence>
<dbReference type="PRINTS" id="PR01270">
    <property type="entry name" value="HDASUPER"/>
</dbReference>
<dbReference type="SUPFAM" id="SSF52768">
    <property type="entry name" value="Arginase/deacetylase"/>
    <property type="match status" value="1"/>
</dbReference>
<dbReference type="InterPro" id="IPR037138">
    <property type="entry name" value="His_deacetylse_dom_sf"/>
</dbReference>
<dbReference type="Gene3D" id="3.40.800.20">
    <property type="entry name" value="Histone deacetylase domain"/>
    <property type="match status" value="1"/>
</dbReference>
<proteinExistence type="inferred from homology"/>
<comment type="caution">
    <text evidence="6">The sequence shown here is derived from an EMBL/GenBank/DDBJ whole genome shotgun (WGS) entry which is preliminary data.</text>
</comment>
<sequence>MKEKARLIYSEGLLRYRFGDSHPFDNRRLEPTLDLIRTLGRLQDHHLHPPRLATDEELSQVHDRDYITVVQEADQENILQERLEEYGLGTEDNPVFPRIHQTSALVTGGTLEAAEIVMSGQAQHALNLSGGLHHALRGKASGFCIYNDAAVAIAQIRQKYQARVLYIDTDAHHGDGVQWAFYHDPEVLTLSIHETGRYLFPGTGNVYERGHDAGLGACINVPLDAFTEDASWLDTFQQVVPRIAWSFKPDVILSQHGCDAHHYDPQTHLSATMKIYRVIPQVIHQLAHELCDGRWIAVGGGGYDIWRVVPRAWTYLWGEMSGQPLGEMEIPRSWLEKWQPHSPQPLPDTLHDPEGLFEPIPRREEITQKNKRTVYQVLRMVGLSE</sequence>
<dbReference type="CDD" id="cd09994">
    <property type="entry name" value="HDAC_AcuC_like"/>
    <property type="match status" value="1"/>
</dbReference>
<keyword evidence="7" id="KW-1185">Reference proteome</keyword>
<accession>A0ABW4CCB9</accession>
<evidence type="ECO:0000256" key="3">
    <source>
        <dbReference type="ARBA" id="ARBA00020218"/>
    </source>
</evidence>
<dbReference type="PANTHER" id="PTHR10625">
    <property type="entry name" value="HISTONE DEACETYLASE HDAC1-RELATED"/>
    <property type="match status" value="1"/>
</dbReference>
<dbReference type="InterPro" id="IPR023801">
    <property type="entry name" value="His_deacetylse_dom"/>
</dbReference>
<dbReference type="InterPro" id="IPR000286">
    <property type="entry name" value="HDACs"/>
</dbReference>
<comment type="similarity">
    <text evidence="2">Belongs to the histone deacetylase family.</text>
</comment>
<keyword evidence="4" id="KW-0006">Acetoin catabolism</keyword>
<protein>
    <recommendedName>
        <fullName evidence="3">Acetoin utilization protein AcuC</fullName>
    </recommendedName>
</protein>
<feature type="domain" description="Histone deacetylase" evidence="5">
    <location>
        <begin position="22"/>
        <end position="318"/>
    </location>
</feature>
<dbReference type="InterPro" id="IPR023696">
    <property type="entry name" value="Ureohydrolase_dom_sf"/>
</dbReference>
<evidence type="ECO:0000256" key="4">
    <source>
        <dbReference type="ARBA" id="ARBA00022627"/>
    </source>
</evidence>
<evidence type="ECO:0000256" key="1">
    <source>
        <dbReference type="ARBA" id="ARBA00005101"/>
    </source>
</evidence>
<evidence type="ECO:0000259" key="5">
    <source>
        <dbReference type="Pfam" id="PF00850"/>
    </source>
</evidence>
<dbReference type="PRINTS" id="PR01272">
    <property type="entry name" value="ACUCPROTEIN"/>
</dbReference>
<dbReference type="Pfam" id="PF00850">
    <property type="entry name" value="Hist_deacetyl"/>
    <property type="match status" value="1"/>
</dbReference>
<organism evidence="6 7">
    <name type="scientific">Kroppenstedtia sanguinis</name>
    <dbReference type="NCBI Taxonomy" id="1380684"/>
    <lineage>
        <taxon>Bacteria</taxon>
        <taxon>Bacillati</taxon>
        <taxon>Bacillota</taxon>
        <taxon>Bacilli</taxon>
        <taxon>Bacillales</taxon>
        <taxon>Thermoactinomycetaceae</taxon>
        <taxon>Kroppenstedtia</taxon>
    </lineage>
</organism>
<gene>
    <name evidence="6" type="ORF">ACFQ4Y_16050</name>
</gene>
<reference evidence="7" key="1">
    <citation type="journal article" date="2019" name="Int. J. Syst. Evol. Microbiol.">
        <title>The Global Catalogue of Microorganisms (GCM) 10K type strain sequencing project: providing services to taxonomists for standard genome sequencing and annotation.</title>
        <authorList>
            <consortium name="The Broad Institute Genomics Platform"/>
            <consortium name="The Broad Institute Genome Sequencing Center for Infectious Disease"/>
            <person name="Wu L."/>
            <person name="Ma J."/>
        </authorList>
    </citation>
    <scope>NUCLEOTIDE SEQUENCE [LARGE SCALE GENOMIC DNA]</scope>
    <source>
        <strain evidence="7">S1</strain>
    </source>
</reference>
<dbReference type="EMBL" id="JBHTNU010000023">
    <property type="protein sequence ID" value="MFD1428414.1"/>
    <property type="molecule type" value="Genomic_DNA"/>
</dbReference>
<dbReference type="PANTHER" id="PTHR10625:SF10">
    <property type="entry name" value="HISTONE DEACETYLASE HDAC1"/>
    <property type="match status" value="1"/>
</dbReference>
<evidence type="ECO:0000313" key="6">
    <source>
        <dbReference type="EMBL" id="MFD1428414.1"/>
    </source>
</evidence>
<comment type="pathway">
    <text evidence="1">Ketone degradation; acetoin degradation.</text>
</comment>
<evidence type="ECO:0000256" key="2">
    <source>
        <dbReference type="ARBA" id="ARBA00005947"/>
    </source>
</evidence>
<dbReference type="RefSeq" id="WP_380167293.1">
    <property type="nucleotide sequence ID" value="NZ_JBHTNU010000023.1"/>
</dbReference>
<dbReference type="Proteomes" id="UP001597282">
    <property type="component" value="Unassembled WGS sequence"/>
</dbReference>
<name>A0ABW4CCB9_9BACL</name>
<dbReference type="InterPro" id="IPR003085">
    <property type="entry name" value="AcuC"/>
</dbReference>